<dbReference type="Proteomes" id="UP001597115">
    <property type="component" value="Unassembled WGS sequence"/>
</dbReference>
<dbReference type="Pfam" id="PF05118">
    <property type="entry name" value="Asp_Arg_Hydrox"/>
    <property type="match status" value="1"/>
</dbReference>
<evidence type="ECO:0000256" key="2">
    <source>
        <dbReference type="ARBA" id="ARBA00022964"/>
    </source>
</evidence>
<dbReference type="SMART" id="SM00028">
    <property type="entry name" value="TPR"/>
    <property type="match status" value="4"/>
</dbReference>
<dbReference type="PROSITE" id="PS50005">
    <property type="entry name" value="TPR"/>
    <property type="match status" value="1"/>
</dbReference>
<dbReference type="InterPro" id="IPR019734">
    <property type="entry name" value="TPR_rpt"/>
</dbReference>
<dbReference type="InterPro" id="IPR007803">
    <property type="entry name" value="Asp/Arg/Pro-Hydrxlase"/>
</dbReference>
<dbReference type="SUPFAM" id="SSF48452">
    <property type="entry name" value="TPR-like"/>
    <property type="match status" value="1"/>
</dbReference>
<sequence>MNEAQVAQLLSAAAAEQRAQRPNAAVEYLKQVVAIAPDHPQALNSLGTHALARGAFDEARNLFSRAAAADPREPVLWLNLARACRELGDDSGERTALDRILAIDARHFVALLRKAHLLQRQGSDAAAAAIWSQASMVAPPDDQLTPEIRQLLTEGRAFAFRHQQHFGDMLDQAMAPHFAGLARSETRRVQGAIDAMLGRRQIYANHCEGLHFPFLPADEYFERAHFPWMDELEAAAPAIRAELRDLLDKGDDGFAPYVQYPSGYPESKWSELDHSARWSAYFLWRHGKRIDAHCERCPQTAATLAKLPLADHAGRAPTAFFSLLHPKTRIPPHAGVTNARTIIHLGLIVPEKCGFRVGGETREWQEGAAFGFDDTIEHEAWNDSDQLRAVLIFDVWNPHITLQERQLVNRFYAEADATGLNPFPEDN</sequence>
<protein>
    <submittedName>
        <fullName evidence="6">Aspartyl/asparaginyl beta-hydroxylase domain-containing protein</fullName>
    </submittedName>
</protein>
<keyword evidence="7" id="KW-1185">Reference proteome</keyword>
<dbReference type="SUPFAM" id="SSF51197">
    <property type="entry name" value="Clavaminate synthase-like"/>
    <property type="match status" value="1"/>
</dbReference>
<dbReference type="InterPro" id="IPR027443">
    <property type="entry name" value="IPNS-like_sf"/>
</dbReference>
<dbReference type="Gene3D" id="2.60.120.330">
    <property type="entry name" value="B-lactam Antibiotic, Isopenicillin N Synthase, Chain"/>
    <property type="match status" value="1"/>
</dbReference>
<accession>A0ABW4I0X7</accession>
<organism evidence="6 7">
    <name type="scientific">Sphingomonas tabacisoli</name>
    <dbReference type="NCBI Taxonomy" id="2249466"/>
    <lineage>
        <taxon>Bacteria</taxon>
        <taxon>Pseudomonadati</taxon>
        <taxon>Pseudomonadota</taxon>
        <taxon>Alphaproteobacteria</taxon>
        <taxon>Sphingomonadales</taxon>
        <taxon>Sphingomonadaceae</taxon>
        <taxon>Sphingomonas</taxon>
    </lineage>
</organism>
<dbReference type="EMBL" id="JBHUDY010000001">
    <property type="protein sequence ID" value="MFD1611122.1"/>
    <property type="molecule type" value="Genomic_DNA"/>
</dbReference>
<evidence type="ECO:0000256" key="3">
    <source>
        <dbReference type="ARBA" id="ARBA00023002"/>
    </source>
</evidence>
<feature type="domain" description="Aspartyl/asparaginy/proline hydroxylase" evidence="5">
    <location>
        <begin position="234"/>
        <end position="398"/>
    </location>
</feature>
<dbReference type="PANTHER" id="PTHR46332:SF5">
    <property type="entry name" value="ASPARTATE BETA-HYDROXYLASE DOMAIN CONTAINING 2"/>
    <property type="match status" value="1"/>
</dbReference>
<evidence type="ECO:0000259" key="5">
    <source>
        <dbReference type="Pfam" id="PF05118"/>
    </source>
</evidence>
<keyword evidence="2" id="KW-0223">Dioxygenase</keyword>
<evidence type="ECO:0000256" key="4">
    <source>
        <dbReference type="PROSITE-ProRule" id="PRU00339"/>
    </source>
</evidence>
<feature type="repeat" description="TPR" evidence="4">
    <location>
        <begin position="40"/>
        <end position="73"/>
    </location>
</feature>
<evidence type="ECO:0000313" key="6">
    <source>
        <dbReference type="EMBL" id="MFD1611122.1"/>
    </source>
</evidence>
<evidence type="ECO:0000313" key="7">
    <source>
        <dbReference type="Proteomes" id="UP001597115"/>
    </source>
</evidence>
<evidence type="ECO:0000256" key="1">
    <source>
        <dbReference type="ARBA" id="ARBA00007730"/>
    </source>
</evidence>
<dbReference type="Pfam" id="PF13432">
    <property type="entry name" value="TPR_16"/>
    <property type="match status" value="1"/>
</dbReference>
<dbReference type="Gene3D" id="1.25.40.10">
    <property type="entry name" value="Tetratricopeptide repeat domain"/>
    <property type="match status" value="2"/>
</dbReference>
<keyword evidence="3" id="KW-0560">Oxidoreductase</keyword>
<dbReference type="PANTHER" id="PTHR46332">
    <property type="entry name" value="ASPARTATE BETA-HYDROXYLASE DOMAIN-CONTAINING PROTEIN 2"/>
    <property type="match status" value="1"/>
</dbReference>
<gene>
    <name evidence="6" type="ORF">ACFSCW_04825</name>
</gene>
<comment type="caution">
    <text evidence="6">The sequence shown here is derived from an EMBL/GenBank/DDBJ whole genome shotgun (WGS) entry which is preliminary data.</text>
</comment>
<name>A0ABW4I0X7_9SPHN</name>
<dbReference type="InterPro" id="IPR011990">
    <property type="entry name" value="TPR-like_helical_dom_sf"/>
</dbReference>
<comment type="similarity">
    <text evidence="1">Belongs to the aspartyl/asparaginyl beta-hydroxylase family.</text>
</comment>
<reference evidence="7" key="1">
    <citation type="journal article" date="2019" name="Int. J. Syst. Evol. Microbiol.">
        <title>The Global Catalogue of Microorganisms (GCM) 10K type strain sequencing project: providing services to taxonomists for standard genome sequencing and annotation.</title>
        <authorList>
            <consortium name="The Broad Institute Genomics Platform"/>
            <consortium name="The Broad Institute Genome Sequencing Center for Infectious Disease"/>
            <person name="Wu L."/>
            <person name="Ma J."/>
        </authorList>
    </citation>
    <scope>NUCLEOTIDE SEQUENCE [LARGE SCALE GENOMIC DNA]</scope>
    <source>
        <strain evidence="7">CGMCC 1.16275</strain>
    </source>
</reference>
<dbReference type="RefSeq" id="WP_380887439.1">
    <property type="nucleotide sequence ID" value="NZ_JBHUDY010000001.1"/>
</dbReference>
<dbReference type="InterPro" id="IPR051821">
    <property type="entry name" value="Asp/Asn_beta-hydroxylase"/>
</dbReference>
<proteinExistence type="inferred from homology"/>
<keyword evidence="4" id="KW-0802">TPR repeat</keyword>